<dbReference type="RefSeq" id="WP_151966300.1">
    <property type="nucleotide sequence ID" value="NZ_AP019860.1"/>
</dbReference>
<keyword evidence="1" id="KW-0547">Nucleotide-binding</keyword>
<proteinExistence type="predicted"/>
<dbReference type="PROSITE" id="PS00455">
    <property type="entry name" value="AMP_BINDING"/>
    <property type="match status" value="1"/>
</dbReference>
<dbReference type="PANTHER" id="PTHR43272">
    <property type="entry name" value="LONG-CHAIN-FATTY-ACID--COA LIGASE"/>
    <property type="match status" value="1"/>
</dbReference>
<name>A0A5S9IHT8_UABAM</name>
<dbReference type="GO" id="GO:0004467">
    <property type="term" value="F:long-chain fatty acid-CoA ligase activity"/>
    <property type="evidence" value="ECO:0007669"/>
    <property type="project" value="UniProtKB-EC"/>
</dbReference>
<gene>
    <name evidence="5" type="ORF">UABAM_00386</name>
</gene>
<keyword evidence="6" id="KW-1185">Reference proteome</keyword>
<feature type="domain" description="AMP-dependent synthetase/ligase" evidence="4">
    <location>
        <begin position="32"/>
        <end position="418"/>
    </location>
</feature>
<dbReference type="EMBL" id="AP019860">
    <property type="protein sequence ID" value="BBM82043.1"/>
    <property type="molecule type" value="Genomic_DNA"/>
</dbReference>
<evidence type="ECO:0000313" key="6">
    <source>
        <dbReference type="Proteomes" id="UP000326354"/>
    </source>
</evidence>
<dbReference type="Pfam" id="PF23562">
    <property type="entry name" value="AMP-binding_C_3"/>
    <property type="match status" value="1"/>
</dbReference>
<reference evidence="5 6" key="1">
    <citation type="submission" date="2019-08" db="EMBL/GenBank/DDBJ databases">
        <title>Complete genome sequence of Candidatus Uab amorphum.</title>
        <authorList>
            <person name="Shiratori T."/>
            <person name="Suzuki S."/>
            <person name="Kakizawa Y."/>
            <person name="Ishida K."/>
        </authorList>
    </citation>
    <scope>NUCLEOTIDE SEQUENCE [LARGE SCALE GENOMIC DNA]</scope>
    <source>
        <strain evidence="5 6">SRT547</strain>
    </source>
</reference>
<dbReference type="Gene3D" id="3.30.300.30">
    <property type="match status" value="1"/>
</dbReference>
<dbReference type="SUPFAM" id="SSF56801">
    <property type="entry name" value="Acetyl-CoA synthetase-like"/>
    <property type="match status" value="1"/>
</dbReference>
<dbReference type="InterPro" id="IPR020845">
    <property type="entry name" value="AMP-binding_CS"/>
</dbReference>
<evidence type="ECO:0000256" key="3">
    <source>
        <dbReference type="ARBA" id="ARBA00024484"/>
    </source>
</evidence>
<accession>A0A5S9IHT8</accession>
<evidence type="ECO:0000259" key="4">
    <source>
        <dbReference type="Pfam" id="PF00501"/>
    </source>
</evidence>
<evidence type="ECO:0000256" key="2">
    <source>
        <dbReference type="ARBA" id="ARBA00022840"/>
    </source>
</evidence>
<sequence length="580" mass="65570">MTEKNNLLGYILCTPQEENRVFCRELDDKRNINEYTYKNLLLSSYNFGKSIEGSDVGEYIPLFLDTSYDFLRSFFGVLSAQKVCVPLHTIANEDAITHILRKVRAKSIIVTKPCLYKKLAQIEYVQEHIHTIFCSSEVIEQKALPCQHIDLFEIFNREASTEEALSSIGQVVENSNPDDLMQIVFTSGTTGEPKGAMLSHRNLISCVVRAGDHLSIDHTFRTLTFLPLSHVMAQNEVFIALTKRALVQIVGRDHLLHGLRNFQPNILVAVPRVYEAVYNGIQRKLRKKDFMRKLLQRCVNTYHKYKEASLLGKMYHGLFVHTIGSVITSKIRKNIGQFKILVTAGAACPQHIYDFFEAIGMPLTNAQGLTEVSGAIVYNEPSKTHKGSIGYPLKGVEAKIAEDGEILFKGDPVFSGYFEEPDLNKLTLREGGWFKTGDLGRKEIINGKEYLFLLGRKKEILVLSSGLNIPPAQIEERILQSGQEIIQQAMVVGDGEPRLGALVVPQDDHFNNPNIREEISKIIRQVNMQMDASEKIDNFEIIREPFTVENGMLTPTMKIRRPVVFQRYKDVIGQLYGTTG</sequence>
<dbReference type="OrthoDB" id="9778383at2"/>
<dbReference type="Pfam" id="PF00501">
    <property type="entry name" value="AMP-binding"/>
    <property type="match status" value="1"/>
</dbReference>
<dbReference type="PANTHER" id="PTHR43272:SF33">
    <property type="entry name" value="AMP-BINDING DOMAIN-CONTAINING PROTEIN-RELATED"/>
    <property type="match status" value="1"/>
</dbReference>
<comment type="catalytic activity">
    <reaction evidence="3">
        <text>a long-chain fatty acid + ATP + CoA = a long-chain fatty acyl-CoA + AMP + diphosphate</text>
        <dbReference type="Rhea" id="RHEA:15421"/>
        <dbReference type="ChEBI" id="CHEBI:30616"/>
        <dbReference type="ChEBI" id="CHEBI:33019"/>
        <dbReference type="ChEBI" id="CHEBI:57287"/>
        <dbReference type="ChEBI" id="CHEBI:57560"/>
        <dbReference type="ChEBI" id="CHEBI:83139"/>
        <dbReference type="ChEBI" id="CHEBI:456215"/>
        <dbReference type="EC" id="6.2.1.3"/>
    </reaction>
    <physiologicalReaction direction="left-to-right" evidence="3">
        <dbReference type="Rhea" id="RHEA:15422"/>
    </physiologicalReaction>
</comment>
<dbReference type="InterPro" id="IPR042099">
    <property type="entry name" value="ANL_N_sf"/>
</dbReference>
<evidence type="ECO:0000256" key="1">
    <source>
        <dbReference type="ARBA" id="ARBA00022741"/>
    </source>
</evidence>
<dbReference type="Gene3D" id="3.40.50.12780">
    <property type="entry name" value="N-terminal domain of ligase-like"/>
    <property type="match status" value="1"/>
</dbReference>
<dbReference type="GO" id="GO:0016020">
    <property type="term" value="C:membrane"/>
    <property type="evidence" value="ECO:0007669"/>
    <property type="project" value="TreeGrafter"/>
</dbReference>
<organism evidence="5 6">
    <name type="scientific">Uabimicrobium amorphum</name>
    <dbReference type="NCBI Taxonomy" id="2596890"/>
    <lineage>
        <taxon>Bacteria</taxon>
        <taxon>Pseudomonadati</taxon>
        <taxon>Planctomycetota</taxon>
        <taxon>Candidatus Uabimicrobiia</taxon>
        <taxon>Candidatus Uabimicrobiales</taxon>
        <taxon>Candidatus Uabimicrobiaceae</taxon>
        <taxon>Candidatus Uabimicrobium</taxon>
    </lineage>
</organism>
<dbReference type="KEGG" id="uam:UABAM_00386"/>
<dbReference type="InterPro" id="IPR045851">
    <property type="entry name" value="AMP-bd_C_sf"/>
</dbReference>
<dbReference type="InterPro" id="IPR000873">
    <property type="entry name" value="AMP-dep_synth/lig_dom"/>
</dbReference>
<keyword evidence="2" id="KW-0067">ATP-binding</keyword>
<protein>
    <submittedName>
        <fullName evidence="5">AMP-dependent synthetase</fullName>
    </submittedName>
</protein>
<dbReference type="GO" id="GO:0005524">
    <property type="term" value="F:ATP binding"/>
    <property type="evidence" value="ECO:0007669"/>
    <property type="project" value="UniProtKB-KW"/>
</dbReference>
<dbReference type="Proteomes" id="UP000326354">
    <property type="component" value="Chromosome"/>
</dbReference>
<dbReference type="AlphaFoldDB" id="A0A5S9IHT8"/>
<evidence type="ECO:0000313" key="5">
    <source>
        <dbReference type="EMBL" id="BBM82043.1"/>
    </source>
</evidence>